<dbReference type="EMBL" id="BK059132">
    <property type="protein sequence ID" value="DAE33199.1"/>
    <property type="molecule type" value="Genomic_DNA"/>
</dbReference>
<name>A0A8S5RPD9_9VIRU</name>
<reference evidence="1" key="1">
    <citation type="journal article" date="2021" name="Proc. Natl. Acad. Sci. U.S.A.">
        <title>A Catalog of Tens of Thousands of Viruses from Human Metagenomes Reveals Hidden Associations with Chronic Diseases.</title>
        <authorList>
            <person name="Tisza M.J."/>
            <person name="Buck C.B."/>
        </authorList>
    </citation>
    <scope>NUCLEOTIDE SEQUENCE</scope>
    <source>
        <strain evidence="1">Ctrcb4</strain>
    </source>
</reference>
<evidence type="ECO:0000313" key="1">
    <source>
        <dbReference type="EMBL" id="DAE33199.1"/>
    </source>
</evidence>
<protein>
    <submittedName>
        <fullName evidence="1">Uncharacterized protein</fullName>
    </submittedName>
</protein>
<proteinExistence type="predicted"/>
<organism evidence="1">
    <name type="scientific">virus sp. ctrcb4</name>
    <dbReference type="NCBI Taxonomy" id="2825824"/>
    <lineage>
        <taxon>Viruses</taxon>
    </lineage>
</organism>
<sequence length="29" mass="3519">MPDISHFFSRLKVILSSLYSFFRFTKFGF</sequence>
<accession>A0A8S5RPD9</accession>